<dbReference type="AlphaFoldDB" id="A0AAD7AA70"/>
<reference evidence="2" key="1">
    <citation type="submission" date="2023-03" db="EMBL/GenBank/DDBJ databases">
        <title>Massive genome expansion in bonnet fungi (Mycena s.s.) driven by repeated elements and novel gene families across ecological guilds.</title>
        <authorList>
            <consortium name="Lawrence Berkeley National Laboratory"/>
            <person name="Harder C.B."/>
            <person name="Miyauchi S."/>
            <person name="Viragh M."/>
            <person name="Kuo A."/>
            <person name="Thoen E."/>
            <person name="Andreopoulos B."/>
            <person name="Lu D."/>
            <person name="Skrede I."/>
            <person name="Drula E."/>
            <person name="Henrissat B."/>
            <person name="Morin E."/>
            <person name="Kohler A."/>
            <person name="Barry K."/>
            <person name="LaButti K."/>
            <person name="Morin E."/>
            <person name="Salamov A."/>
            <person name="Lipzen A."/>
            <person name="Mereny Z."/>
            <person name="Hegedus B."/>
            <person name="Baldrian P."/>
            <person name="Stursova M."/>
            <person name="Weitz H."/>
            <person name="Taylor A."/>
            <person name="Grigoriev I.V."/>
            <person name="Nagy L.G."/>
            <person name="Martin F."/>
            <person name="Kauserud H."/>
        </authorList>
    </citation>
    <scope>NUCLEOTIDE SEQUENCE</scope>
    <source>
        <strain evidence="2">CBHHK002</strain>
    </source>
</reference>
<keyword evidence="3" id="KW-1185">Reference proteome</keyword>
<feature type="signal peptide" evidence="1">
    <location>
        <begin position="1"/>
        <end position="18"/>
    </location>
</feature>
<evidence type="ECO:0000313" key="3">
    <source>
        <dbReference type="Proteomes" id="UP001218218"/>
    </source>
</evidence>
<keyword evidence="1" id="KW-0732">Signal</keyword>
<proteinExistence type="predicted"/>
<dbReference type="Proteomes" id="UP001218218">
    <property type="component" value="Unassembled WGS sequence"/>
</dbReference>
<feature type="chain" id="PRO_5042013487" evidence="1">
    <location>
        <begin position="19"/>
        <end position="475"/>
    </location>
</feature>
<evidence type="ECO:0000256" key="1">
    <source>
        <dbReference type="SAM" id="SignalP"/>
    </source>
</evidence>
<name>A0AAD7AA70_9AGAR</name>
<gene>
    <name evidence="2" type="ORF">DFH08DRAFT_62543</name>
</gene>
<protein>
    <submittedName>
        <fullName evidence="2">Uncharacterized protein</fullName>
    </submittedName>
</protein>
<accession>A0AAD7AA70</accession>
<organism evidence="2 3">
    <name type="scientific">Mycena albidolilacea</name>
    <dbReference type="NCBI Taxonomy" id="1033008"/>
    <lineage>
        <taxon>Eukaryota</taxon>
        <taxon>Fungi</taxon>
        <taxon>Dikarya</taxon>
        <taxon>Basidiomycota</taxon>
        <taxon>Agaricomycotina</taxon>
        <taxon>Agaricomycetes</taxon>
        <taxon>Agaricomycetidae</taxon>
        <taxon>Agaricales</taxon>
        <taxon>Marasmiineae</taxon>
        <taxon>Mycenaceae</taxon>
        <taxon>Mycena</taxon>
    </lineage>
</organism>
<comment type="caution">
    <text evidence="2">The sequence shown here is derived from an EMBL/GenBank/DDBJ whole genome shotgun (WGS) entry which is preliminary data.</text>
</comment>
<evidence type="ECO:0000313" key="2">
    <source>
        <dbReference type="EMBL" id="KAJ7353313.1"/>
    </source>
</evidence>
<sequence>MKFSNTVATLIFTCFVSATGIFSPDGQVALIQSEPSAGESSLVGSNADRMPDGLPLPPAPWASGTGRCGPSALCGTSGYIQISRASNGEVLGYVRKTFNNITRYTYDTLDKALVVNLPASCSSGAFDLVPTNGPDAVHNNVGAVTGAYGFDFKPGRLGYAYLSGTGHVDANSRPSNSTGTSMQSRLGYKGAAESQVWSLNYSTGGLTAQWTNADSTNPTTSLYYARTSNYVGLVGDFDRFVARFAWEDAFLVTAAFYPAPPVPAALCSASGYIQNSKCVPQTAAFDPVPCALCGASGYIQISRISDGGILGYIRKTFEGNGLYALGTREDGLVVKLPASCGSGAFDLVATNGPDAVNTNFGAVGGLGGYNFNPGNIGYAYLSGTSHLNASSPPSFTVGNSIRGQKLPSESQIWSLDCPTGRLTAQWTNADSTNAPTNLVCPEPVGSLKLVGDFNKFVATYYSQCFALVTATFVPI</sequence>
<dbReference type="EMBL" id="JARIHO010000011">
    <property type="protein sequence ID" value="KAJ7353313.1"/>
    <property type="molecule type" value="Genomic_DNA"/>
</dbReference>